<proteinExistence type="predicted"/>
<feature type="non-terminal residue" evidence="2">
    <location>
        <position position="1756"/>
    </location>
</feature>
<organism evidence="2 3">
    <name type="scientific">Dryococelus australis</name>
    <dbReference type="NCBI Taxonomy" id="614101"/>
    <lineage>
        <taxon>Eukaryota</taxon>
        <taxon>Metazoa</taxon>
        <taxon>Ecdysozoa</taxon>
        <taxon>Arthropoda</taxon>
        <taxon>Hexapoda</taxon>
        <taxon>Insecta</taxon>
        <taxon>Pterygota</taxon>
        <taxon>Neoptera</taxon>
        <taxon>Polyneoptera</taxon>
        <taxon>Phasmatodea</taxon>
        <taxon>Verophasmatodea</taxon>
        <taxon>Anareolatae</taxon>
        <taxon>Phasmatidae</taxon>
        <taxon>Eurycanthinae</taxon>
        <taxon>Dryococelus</taxon>
    </lineage>
</organism>
<dbReference type="Proteomes" id="UP001159363">
    <property type="component" value="Chromosome 2"/>
</dbReference>
<feature type="compositionally biased region" description="Basic and acidic residues" evidence="1">
    <location>
        <begin position="765"/>
        <end position="783"/>
    </location>
</feature>
<feature type="region of interest" description="Disordered" evidence="1">
    <location>
        <begin position="758"/>
        <end position="828"/>
    </location>
</feature>
<evidence type="ECO:0000256" key="1">
    <source>
        <dbReference type="SAM" id="MobiDB-lite"/>
    </source>
</evidence>
<evidence type="ECO:0000313" key="2">
    <source>
        <dbReference type="EMBL" id="KAJ8891825.1"/>
    </source>
</evidence>
<comment type="caution">
    <text evidence="2">The sequence shown here is derived from an EMBL/GenBank/DDBJ whole genome shotgun (WGS) entry which is preliminary data.</text>
</comment>
<keyword evidence="3" id="KW-1185">Reference proteome</keyword>
<gene>
    <name evidence="2" type="ORF">PR048_004379</name>
</gene>
<sequence>MKKRIKIVLHVFGSSFPGVGSLRGIPTIVSVCPRCRRAAIINSLSKSAYHYRPTCSTGQQCESVFERCAQISLKRWGVGQNTRRSVLFTIYGKFTNPQVTTSKRRRMGVLERANVSSTLPSFWKATISAPAILTVCNSSFDNALAINVCSGMSSEGDYTLPEWTFATRRSGAYLWEHSTADCLQLETLVLIGKPFLLCAAPSSSGGKKRGGGVYGEGDDEKARGVAEEPACFADSRRARRLPWRPHVDAVVAATLLFNQRRGGPFSLFPSGILAGSLRRGMSQETPPKSSGRVVARKMASIVARANSGPNKKRFQRVALSEVAKVVAVEGERGEDSREVAKEEMCNLISRTKCDVTESWYEAPVCCHRTERALTYKPIDRAPRSVSFVHRDQPHSPQLTNSSTIAAAARQTPLFSHPLPLNHRQLFAVTSARTAHKRVIEPARTTNCWRQLLDFPDEAEMRREWSSAGMQGAGVGRCPKKTPRPAASSHAIPTFAKIPGATRQGDEPGSPWWQGERSNRSATACSVLSFASIPPFLKPSRKPHAIYFVFWNAKCSGEGNFVPFLCRQPVRQGRRAHTRELCFDGGCFEYEERWLGHEGLFRREAIFFPIRTPGYRTGNIVGLCTPKTPPPPRALAVSGAARVGKTLAVSGAARVGNSARRQRHELQQAAVAGSESWQHRSPSAGQHDLATPTWSARGLASSTAPTCDIRESELATRFPDLLAGCVFCSGWRQLCQGGNHVLTSSATRIASLGAIKSSSRLSEVSMEQRRNARAGKRETPEKTRRPAASSGTIPTCENPGGAPPGIDTAISTLAPTKPSRVQSPVGSPDFRKWESCRTMPLVGGFSRGYPVSPAPSFQRRSIFTSITLIGSQDLARQWIGQFGGWVRRTTAHPEHLSSVRPPTSGVTAGLWRKGGRTSLNTGFHVPLCHFPPFAGQWLSSLPPDKWRGELQDRNSNSYKTGRKKYSVQDKSSCFAIKGTLEETSLPNAKGETAHRHQISRSNGGKYVLVVLTENGGTNARSEGEETSTASAEKLWLYSSPSKDPLLTSCPVKFHRGSEVHCRFSNSQRRNIRTSDCPLQPIARGYMIREGIKSRSHKNGGEQLVQPPVGQSVSTRAHPAEGPRVPPGPRRRGGGSLGGLWAGRARGGSRTAPPLIGGPREPFTAVTHAGRDRPPSPHFTADFLPSPRQQRGAALCSSIPLHAVASLHDRLRRSGACSSRQPCPRNLPVVPSHFDEGCLDWVSVLPVILPSIGAAPLFKGRGNGDPKRKPADPRHRPARSPTSEIPEAIPTGFETGSPWWEASSLTAERIPVGELSMLLKRNRICSLNYGRPENSRPPTKKNGKLGNVEDGREIRITSWRAPLSLCVMTELAVCSSGNLSTHLSRGVAVYERPGTRDYKSYTVRTSRHLEFSLRVLGLRNDRFLTVAHARSKFVAETEATALRGNLYILCQIMCQISSPARRSEGLNTNTLETDSGQLEHLRKRKPGCGVTSSQRRDRCTLIQQGMGFEPATTRTCYDYNASRLEVRGISAVLAGRWCVSQASSDTPSRAGRRLASTSSVSHGCCAAGCVNTQAPLGTSVCVRARVPPSPCHFPFTTLDLVTEVSMERSSTGVQWRWGKRIFPRKTRLICHVRKVRERRRRESSRVRLGERRVALAAPPPRSLRYERVDLWGNVSAVLTTGSSVKLPYVRVEPLYGKTSMGYLRPSGAISARLTKLVRRQPDIRRGPCSPSLQEWQYKARTALPPPPGPIHSSQLPET</sequence>
<protein>
    <submittedName>
        <fullName evidence="2">Uncharacterized protein</fullName>
    </submittedName>
</protein>
<feature type="region of interest" description="Disordered" evidence="1">
    <location>
        <begin position="466"/>
        <end position="516"/>
    </location>
</feature>
<feature type="region of interest" description="Disordered" evidence="1">
    <location>
        <begin position="1094"/>
        <end position="1158"/>
    </location>
</feature>
<name>A0ABQ9I5A1_9NEOP</name>
<feature type="compositionally biased region" description="Basic and acidic residues" evidence="1">
    <location>
        <begin position="1260"/>
        <end position="1273"/>
    </location>
</feature>
<accession>A0ABQ9I5A1</accession>
<feature type="compositionally biased region" description="Polar residues" evidence="1">
    <location>
        <begin position="808"/>
        <end position="824"/>
    </location>
</feature>
<reference evidence="2 3" key="1">
    <citation type="submission" date="2023-02" db="EMBL/GenBank/DDBJ databases">
        <title>LHISI_Scaffold_Assembly.</title>
        <authorList>
            <person name="Stuart O.P."/>
            <person name="Cleave R."/>
            <person name="Magrath M.J.L."/>
            <person name="Mikheyev A.S."/>
        </authorList>
    </citation>
    <scope>NUCLEOTIDE SEQUENCE [LARGE SCALE GENOMIC DNA]</scope>
    <source>
        <strain evidence="2">Daus_M_001</strain>
        <tissue evidence="2">Leg muscle</tissue>
    </source>
</reference>
<feature type="region of interest" description="Disordered" evidence="1">
    <location>
        <begin position="1254"/>
        <end position="1288"/>
    </location>
</feature>
<dbReference type="EMBL" id="JARBHB010000002">
    <property type="protein sequence ID" value="KAJ8891825.1"/>
    <property type="molecule type" value="Genomic_DNA"/>
</dbReference>
<evidence type="ECO:0000313" key="3">
    <source>
        <dbReference type="Proteomes" id="UP001159363"/>
    </source>
</evidence>